<dbReference type="FunFam" id="3.40.50.720:FF:000084">
    <property type="entry name" value="Short-chain dehydrogenase reductase"/>
    <property type="match status" value="1"/>
</dbReference>
<evidence type="ECO:0000313" key="2">
    <source>
        <dbReference type="Proteomes" id="UP000759131"/>
    </source>
</evidence>
<sequence>MIDYLASAQHGKNFTGKVVLVTGSSTGIGEGIAKLFALLGARVVVTGRNVSRIQSVAQDVQQLSPQKLMPLQVVADLRVDADIERLVKTTIDAYGRLDVLVNNAGIYPVDTIRDDNFMSHCDDVFQTNLRPMVKLVNLASPYLQKSKGNVIDISSVAGIDPPATQLAYGTSKATVMQLSRVLALELGPLGIRVNTINPGAVAVQHIVEEFAGALDVVVPQTPLRRYALPLDIAKAAVFLASDDAAFITGTNILVDGGLEWNYPAKIQCYTR</sequence>
<dbReference type="EMBL" id="OC860352">
    <property type="protein sequence ID" value="CAD7628510.1"/>
    <property type="molecule type" value="Genomic_DNA"/>
</dbReference>
<protein>
    <submittedName>
        <fullName evidence="1">Uncharacterized protein</fullName>
    </submittedName>
</protein>
<dbReference type="AlphaFoldDB" id="A0A7R9Q1C3"/>
<dbReference type="EMBL" id="CAJPIZ010005777">
    <property type="protein sequence ID" value="CAG2108940.1"/>
    <property type="molecule type" value="Genomic_DNA"/>
</dbReference>
<organism evidence="1">
    <name type="scientific">Medioppia subpectinata</name>
    <dbReference type="NCBI Taxonomy" id="1979941"/>
    <lineage>
        <taxon>Eukaryota</taxon>
        <taxon>Metazoa</taxon>
        <taxon>Ecdysozoa</taxon>
        <taxon>Arthropoda</taxon>
        <taxon>Chelicerata</taxon>
        <taxon>Arachnida</taxon>
        <taxon>Acari</taxon>
        <taxon>Acariformes</taxon>
        <taxon>Sarcoptiformes</taxon>
        <taxon>Oribatida</taxon>
        <taxon>Brachypylina</taxon>
        <taxon>Oppioidea</taxon>
        <taxon>Oppiidae</taxon>
        <taxon>Medioppia</taxon>
    </lineage>
</organism>
<dbReference type="Pfam" id="PF13561">
    <property type="entry name" value="adh_short_C2"/>
    <property type="match status" value="1"/>
</dbReference>
<gene>
    <name evidence="1" type="ORF">OSB1V03_LOCUS8931</name>
</gene>
<dbReference type="PANTHER" id="PTHR43975:SF2">
    <property type="entry name" value="EG:BACR7A4.14 PROTEIN-RELATED"/>
    <property type="match status" value="1"/>
</dbReference>
<dbReference type="Gene3D" id="3.40.50.720">
    <property type="entry name" value="NAD(P)-binding Rossmann-like Domain"/>
    <property type="match status" value="1"/>
</dbReference>
<dbReference type="SUPFAM" id="SSF51735">
    <property type="entry name" value="NAD(P)-binding Rossmann-fold domains"/>
    <property type="match status" value="1"/>
</dbReference>
<evidence type="ECO:0000313" key="1">
    <source>
        <dbReference type="EMBL" id="CAD7628510.1"/>
    </source>
</evidence>
<dbReference type="OrthoDB" id="1669814at2759"/>
<dbReference type="Proteomes" id="UP000759131">
    <property type="component" value="Unassembled WGS sequence"/>
</dbReference>
<dbReference type="InterPro" id="IPR002347">
    <property type="entry name" value="SDR_fam"/>
</dbReference>
<keyword evidence="2" id="KW-1185">Reference proteome</keyword>
<dbReference type="PANTHER" id="PTHR43975">
    <property type="entry name" value="ZGC:101858"/>
    <property type="match status" value="1"/>
</dbReference>
<dbReference type="PRINTS" id="PR00081">
    <property type="entry name" value="GDHRDH"/>
</dbReference>
<name>A0A7R9Q1C3_9ACAR</name>
<accession>A0A7R9Q1C3</accession>
<proteinExistence type="predicted"/>
<dbReference type="PRINTS" id="PR00080">
    <property type="entry name" value="SDRFAMILY"/>
</dbReference>
<dbReference type="InterPro" id="IPR036291">
    <property type="entry name" value="NAD(P)-bd_dom_sf"/>
</dbReference>
<reference evidence="1" key="1">
    <citation type="submission" date="2020-11" db="EMBL/GenBank/DDBJ databases">
        <authorList>
            <person name="Tran Van P."/>
        </authorList>
    </citation>
    <scope>NUCLEOTIDE SEQUENCE</scope>
</reference>